<dbReference type="SUPFAM" id="SSF55785">
    <property type="entry name" value="PYP-like sensor domain (PAS domain)"/>
    <property type="match status" value="2"/>
</dbReference>
<dbReference type="InterPro" id="IPR005467">
    <property type="entry name" value="His_kinase_dom"/>
</dbReference>
<dbReference type="SMART" id="SM00388">
    <property type="entry name" value="HisKA"/>
    <property type="match status" value="1"/>
</dbReference>
<dbReference type="GO" id="GO:0005524">
    <property type="term" value="F:ATP binding"/>
    <property type="evidence" value="ECO:0007669"/>
    <property type="project" value="UniProtKB-KW"/>
</dbReference>
<evidence type="ECO:0000256" key="7">
    <source>
        <dbReference type="ARBA" id="ARBA00022692"/>
    </source>
</evidence>
<dbReference type="InterPro" id="IPR011006">
    <property type="entry name" value="CheY-like_superfamily"/>
</dbReference>
<gene>
    <name evidence="26" type="ORF">O0V09_14345</name>
</gene>
<dbReference type="PROSITE" id="PS50113">
    <property type="entry name" value="PAC"/>
    <property type="match status" value="2"/>
</dbReference>
<reference evidence="26 27" key="1">
    <citation type="submission" date="2022-12" db="EMBL/GenBank/DDBJ databases">
        <title>Dasania phycosphaerae sp. nov., isolated from particulate material of the south coast of Korea.</title>
        <authorList>
            <person name="Jiang Y."/>
        </authorList>
    </citation>
    <scope>NUCLEOTIDE SEQUENCE [LARGE SCALE GENOMIC DNA]</scope>
    <source>
        <strain evidence="26 27">GY-19</strain>
    </source>
</reference>
<feature type="modified residue" description="4-aspartylphosphate" evidence="19">
    <location>
        <position position="1463"/>
    </location>
</feature>
<dbReference type="PROSITE" id="PS50109">
    <property type="entry name" value="HIS_KIN"/>
    <property type="match status" value="1"/>
</dbReference>
<keyword evidence="8" id="KW-0547">Nucleotide-binding</keyword>
<feature type="transmembrane region" description="Helical" evidence="20">
    <location>
        <begin position="14"/>
        <end position="33"/>
    </location>
</feature>
<name>A0A9J6RQR5_9GAMM</name>
<keyword evidence="7 20" id="KW-0812">Transmembrane</keyword>
<feature type="modified residue" description="4-aspartylphosphate" evidence="19">
    <location>
        <position position="1316"/>
    </location>
</feature>
<dbReference type="SUPFAM" id="SSF55874">
    <property type="entry name" value="ATPase domain of HSP90 chaperone/DNA topoisomerase II/histidine kinase"/>
    <property type="match status" value="1"/>
</dbReference>
<dbReference type="FunFam" id="3.30.565.10:FF:000010">
    <property type="entry name" value="Sensor histidine kinase RcsC"/>
    <property type="match status" value="1"/>
</dbReference>
<feature type="transmembrane region" description="Helical" evidence="20">
    <location>
        <begin position="219"/>
        <end position="236"/>
    </location>
</feature>
<dbReference type="PROSITE" id="PS50110">
    <property type="entry name" value="RESPONSE_REGULATORY"/>
    <property type="match status" value="2"/>
</dbReference>
<evidence type="ECO:0000256" key="12">
    <source>
        <dbReference type="ARBA" id="ARBA00023012"/>
    </source>
</evidence>
<keyword evidence="4" id="KW-1003">Cell membrane</keyword>
<dbReference type="FunFam" id="3.30.450.20:FF:000060">
    <property type="entry name" value="Sensor protein FixL"/>
    <property type="match status" value="1"/>
</dbReference>
<evidence type="ECO:0000256" key="16">
    <source>
        <dbReference type="ARBA" id="ARBA00068150"/>
    </source>
</evidence>
<comment type="function">
    <text evidence="14">Putative oxygen sensor; modulates the activity of FixJ, a transcriptional activator of nitrogen fixation fixK gene. FixL probably acts as a kinase that phosphorylates FixJ.</text>
</comment>
<dbReference type="CDD" id="cd16922">
    <property type="entry name" value="HATPase_EvgS-ArcB-TorS-like"/>
    <property type="match status" value="1"/>
</dbReference>
<dbReference type="Pfam" id="PF13426">
    <property type="entry name" value="PAS_9"/>
    <property type="match status" value="1"/>
</dbReference>
<dbReference type="CDD" id="cd00082">
    <property type="entry name" value="HisKA"/>
    <property type="match status" value="1"/>
</dbReference>
<evidence type="ECO:0000256" key="3">
    <source>
        <dbReference type="ARBA" id="ARBA00012438"/>
    </source>
</evidence>
<feature type="transmembrane region" description="Helical" evidence="20">
    <location>
        <begin position="134"/>
        <end position="156"/>
    </location>
</feature>
<dbReference type="InterPro" id="IPR013655">
    <property type="entry name" value="PAS_fold_3"/>
</dbReference>
<feature type="transmembrane region" description="Helical" evidence="20">
    <location>
        <begin position="72"/>
        <end position="92"/>
    </location>
</feature>
<dbReference type="InterPro" id="IPR000700">
    <property type="entry name" value="PAS-assoc_C"/>
</dbReference>
<feature type="transmembrane region" description="Helical" evidence="20">
    <location>
        <begin position="98"/>
        <end position="122"/>
    </location>
</feature>
<dbReference type="SMART" id="SM00091">
    <property type="entry name" value="PAS"/>
    <property type="match status" value="2"/>
</dbReference>
<keyword evidence="27" id="KW-1185">Reference proteome</keyword>
<dbReference type="InterPro" id="IPR003594">
    <property type="entry name" value="HATPase_dom"/>
</dbReference>
<organism evidence="26 27">
    <name type="scientific">Dasania phycosphaerae</name>
    <dbReference type="NCBI Taxonomy" id="2950436"/>
    <lineage>
        <taxon>Bacteria</taxon>
        <taxon>Pseudomonadati</taxon>
        <taxon>Pseudomonadota</taxon>
        <taxon>Gammaproteobacteria</taxon>
        <taxon>Cellvibrionales</taxon>
        <taxon>Spongiibacteraceae</taxon>
        <taxon>Dasania</taxon>
    </lineage>
</organism>
<dbReference type="SUPFAM" id="SSF47384">
    <property type="entry name" value="Homodimeric domain of signal transducing histidine kinase"/>
    <property type="match status" value="1"/>
</dbReference>
<feature type="domain" description="Response regulatory" evidence="22">
    <location>
        <begin position="1264"/>
        <end position="1383"/>
    </location>
</feature>
<evidence type="ECO:0000256" key="18">
    <source>
        <dbReference type="PROSITE-ProRule" id="PRU00110"/>
    </source>
</evidence>
<dbReference type="Proteomes" id="UP001069090">
    <property type="component" value="Unassembled WGS sequence"/>
</dbReference>
<dbReference type="InterPro" id="IPR008207">
    <property type="entry name" value="Sig_transdc_His_kin_Hpt_dom"/>
</dbReference>
<dbReference type="CDD" id="cd00130">
    <property type="entry name" value="PAS"/>
    <property type="match status" value="2"/>
</dbReference>
<evidence type="ECO:0000259" key="21">
    <source>
        <dbReference type="PROSITE" id="PS50109"/>
    </source>
</evidence>
<protein>
    <recommendedName>
        <fullName evidence="17">Sensor protein FixL</fullName>
        <ecNumber evidence="3">2.7.13.3</ecNumber>
    </recommendedName>
    <alternativeName>
        <fullName evidence="16">Sensory/regulatory protein RpfC</fullName>
    </alternativeName>
</protein>
<keyword evidence="6" id="KW-0808">Transferase</keyword>
<keyword evidence="10" id="KW-0067">ATP-binding</keyword>
<evidence type="ECO:0000256" key="10">
    <source>
        <dbReference type="ARBA" id="ARBA00022840"/>
    </source>
</evidence>
<evidence type="ECO:0000256" key="5">
    <source>
        <dbReference type="ARBA" id="ARBA00022553"/>
    </source>
</evidence>
<evidence type="ECO:0000256" key="6">
    <source>
        <dbReference type="ARBA" id="ARBA00022679"/>
    </source>
</evidence>
<dbReference type="InterPro" id="IPR000014">
    <property type="entry name" value="PAS"/>
</dbReference>
<dbReference type="PROSITE" id="PS50894">
    <property type="entry name" value="HPT"/>
    <property type="match status" value="1"/>
</dbReference>
<dbReference type="Pfam" id="PF02518">
    <property type="entry name" value="HATPase_c"/>
    <property type="match status" value="1"/>
</dbReference>
<keyword evidence="13 20" id="KW-0472">Membrane</keyword>
<dbReference type="SMART" id="SM00387">
    <property type="entry name" value="HATPase_c"/>
    <property type="match status" value="1"/>
</dbReference>
<dbReference type="EMBL" id="JAPTGG010000012">
    <property type="protein sequence ID" value="MCZ0866389.1"/>
    <property type="molecule type" value="Genomic_DNA"/>
</dbReference>
<dbReference type="Gene3D" id="1.10.287.130">
    <property type="match status" value="1"/>
</dbReference>
<dbReference type="InterPro" id="IPR001789">
    <property type="entry name" value="Sig_transdc_resp-reg_receiver"/>
</dbReference>
<feature type="transmembrane region" description="Helical" evidence="20">
    <location>
        <begin position="176"/>
        <end position="198"/>
    </location>
</feature>
<dbReference type="SUPFAM" id="SSF47226">
    <property type="entry name" value="Histidine-containing phosphotransfer domain, HPT domain"/>
    <property type="match status" value="1"/>
</dbReference>
<keyword evidence="5 19" id="KW-0597">Phosphoprotein</keyword>
<dbReference type="PROSITE" id="PS50112">
    <property type="entry name" value="PAS"/>
    <property type="match status" value="2"/>
</dbReference>
<dbReference type="InterPro" id="IPR048760">
    <property type="entry name" value="VP0354-like_sensor_dom"/>
</dbReference>
<comment type="catalytic activity">
    <reaction evidence="1">
        <text>ATP + protein L-histidine = ADP + protein N-phospho-L-histidine.</text>
        <dbReference type="EC" id="2.7.13.3"/>
    </reaction>
</comment>
<feature type="transmembrane region" description="Helical" evidence="20">
    <location>
        <begin position="339"/>
        <end position="361"/>
    </location>
</feature>
<evidence type="ECO:0000256" key="9">
    <source>
        <dbReference type="ARBA" id="ARBA00022777"/>
    </source>
</evidence>
<evidence type="ECO:0000259" key="23">
    <source>
        <dbReference type="PROSITE" id="PS50112"/>
    </source>
</evidence>
<dbReference type="Pfam" id="PF21623">
    <property type="entry name" value="HK_sensor_dom_bact"/>
    <property type="match status" value="1"/>
</dbReference>
<feature type="domain" description="PAC" evidence="24">
    <location>
        <begin position="953"/>
        <end position="1006"/>
    </location>
</feature>
<dbReference type="CDD" id="cd17546">
    <property type="entry name" value="REC_hyHK_CKI1_RcsC-like"/>
    <property type="match status" value="1"/>
</dbReference>
<dbReference type="Pfam" id="PF17159">
    <property type="entry name" value="MASE3"/>
    <property type="match status" value="1"/>
</dbReference>
<feature type="domain" description="Response regulatory" evidence="22">
    <location>
        <begin position="1414"/>
        <end position="1533"/>
    </location>
</feature>
<dbReference type="Pfam" id="PF00512">
    <property type="entry name" value="HisKA"/>
    <property type="match status" value="1"/>
</dbReference>
<dbReference type="InterPro" id="IPR003661">
    <property type="entry name" value="HisK_dim/P_dom"/>
</dbReference>
<comment type="subcellular location">
    <subcellularLocation>
        <location evidence="2">Cell membrane</location>
        <topology evidence="2">Multi-pass membrane protein</topology>
    </subcellularLocation>
</comment>
<keyword evidence="11 20" id="KW-1133">Transmembrane helix</keyword>
<evidence type="ECO:0000256" key="4">
    <source>
        <dbReference type="ARBA" id="ARBA00022475"/>
    </source>
</evidence>
<feature type="domain" description="PAS" evidence="23">
    <location>
        <begin position="876"/>
        <end position="949"/>
    </location>
</feature>
<dbReference type="GO" id="GO:0005886">
    <property type="term" value="C:plasma membrane"/>
    <property type="evidence" value="ECO:0007669"/>
    <property type="project" value="UniProtKB-SubCell"/>
</dbReference>
<dbReference type="InterPro" id="IPR001610">
    <property type="entry name" value="PAC"/>
</dbReference>
<evidence type="ECO:0000259" key="24">
    <source>
        <dbReference type="PROSITE" id="PS50113"/>
    </source>
</evidence>
<dbReference type="Gene3D" id="3.30.450.20">
    <property type="entry name" value="PAS domain"/>
    <property type="match status" value="3"/>
</dbReference>
<evidence type="ECO:0000256" key="13">
    <source>
        <dbReference type="ARBA" id="ARBA00023136"/>
    </source>
</evidence>
<dbReference type="InterPro" id="IPR035965">
    <property type="entry name" value="PAS-like_dom_sf"/>
</dbReference>
<keyword evidence="12" id="KW-0902">Two-component regulatory system</keyword>
<evidence type="ECO:0000259" key="25">
    <source>
        <dbReference type="PROSITE" id="PS50894"/>
    </source>
</evidence>
<dbReference type="InterPro" id="IPR036641">
    <property type="entry name" value="HPT_dom_sf"/>
</dbReference>
<dbReference type="SUPFAM" id="SSF103190">
    <property type="entry name" value="Sensory domain-like"/>
    <property type="match status" value="1"/>
</dbReference>
<dbReference type="Gene3D" id="3.40.50.2300">
    <property type="match status" value="2"/>
</dbReference>
<evidence type="ECO:0000256" key="15">
    <source>
        <dbReference type="ARBA" id="ARBA00064003"/>
    </source>
</evidence>
<dbReference type="NCBIfam" id="TIGR00229">
    <property type="entry name" value="sensory_box"/>
    <property type="match status" value="2"/>
</dbReference>
<dbReference type="RefSeq" id="WP_258332553.1">
    <property type="nucleotide sequence ID" value="NZ_JAPTGG010000012.1"/>
</dbReference>
<dbReference type="PANTHER" id="PTHR45339:SF1">
    <property type="entry name" value="HYBRID SIGNAL TRANSDUCTION HISTIDINE KINASE J"/>
    <property type="match status" value="1"/>
</dbReference>
<dbReference type="Pfam" id="PF08447">
    <property type="entry name" value="PAS_3"/>
    <property type="match status" value="1"/>
</dbReference>
<dbReference type="GO" id="GO:0000155">
    <property type="term" value="F:phosphorelay sensor kinase activity"/>
    <property type="evidence" value="ECO:0007669"/>
    <property type="project" value="InterPro"/>
</dbReference>
<dbReference type="PRINTS" id="PR00344">
    <property type="entry name" value="BCTRLSENSOR"/>
</dbReference>
<comment type="subunit">
    <text evidence="15">At low DSF concentrations, interacts with RpfF.</text>
</comment>
<evidence type="ECO:0000256" key="20">
    <source>
        <dbReference type="SAM" id="Phobius"/>
    </source>
</evidence>
<accession>A0A9J6RQR5</accession>
<feature type="modified residue" description="Phosphohistidine" evidence="18">
    <location>
        <position position="1615"/>
    </location>
</feature>
<sequence length="1677" mass="185329">MPDTMARAFGYEQYTRYVLLAAILLICIAPYLLNLAGVDFASFSAPLELANGAQPTEEALFYAVAGGIHHALLEWSAVTIAVITAIVSLFHYATHRDLTVPIIGLALLAAGIIDAFHALAATRIIHAQSGNMDFIPFTWAISRIFNASIMVMAALLSMWLVRQQLLRDQLYQKHGVAVIAGFALFLMAVCSAVILWVANAETLPQTTYPTAVITRPFDVLPLALFMLSGTLFWAWYRSNESLVKFALMLSIIPGIATQLYMAFGSKALFDNHFNIAHFLKVIAYGCVLLGMLAETLKTSKPSATVADDNINSSNPIQSSKANEDIKILDVGDPKIRLNLLLPAVAFCLSLFVALAVGLTFYMESRHIVEEREIGDLDHKASVIKAEIEQVYEAAAAGVSFLSQTPAVLAIAEHARLGEDEQVQQWRERLEVIFIGVLNVRPIYSKISYVQADQLASEIVAASNPYSGAQAIPIQNYKNYTDSVVFNKTLSLNEGQIYFSDVTIEPADAQSGNARRLSFTVSTPVFDSASGELFGAVLIEVDFGELLKRLDIKPLQGLDFYLANRQGDYLLHPKQAKTLLFSNSLGGGLQNDFPALQDSLLNNIKSESFRGVLDNSTYLAVYKQLDFSQYGLHQPLTMLLTMPVGGIDKMLQEIRNRSIILAVSLSFLVLACSIFLSRRLINSLVTMTHELQNYEVTGKVHNLPVEAKDEIGVLARSFHNLLTLIEFKSRRQEELARQSELMSTRMKNILSSIEDAVISIDEQGVIQSYNRAAEGIFGYSEQEVIGQKITLLMPEEYAQQHQYLVEEYLRTKISTILGKGRQLSAVRKNGEEFPIYLSVSEIDTDSGKLFSGLIRDISEQLELEAERAKLYADRAKEKQRLDEIIRGTDVGTWEWDVSTGEMFINERGATMLGYSLAELSPLTIEKWTNLIHPEDLPANNDQLSNHLSGITESFSGDARMRRKNGSWVWVMARGMVVERDARGKPLRMSGTHQDIDERKRLEAEREQALKEAQVSARLKAEFLASMSHEIRTPMNGVLGMLDLLMRNHLSTEQMHYASLAKTSAQSLLSIINDILDFSKIDAGKLEMESIAFDLHSQLDEIVESMAFKAQEKNIELVVDTQKVSPGMVKGDPGRLRQILNNLISNAIKFTPEGGEVVISAQLQEQDEDEDFLLRCSVTDTGIGIPEDKQASLFDSFTQVDASTTREYGGTGLGLAICKQLCELMGGDISVSSELGKGSVFSFTVSLQKSAYGLEALPVIDMSGRKILIVDDNSTNREILQGQLAIWGAEVSSADSAELALQLLEQHVDDLFDVALLDMQMPNMDGAELGRRIKADQRFDAMKMIMMTSMAERGDAKFFSDIGFSAYFPKPVTSADLFNALSVVIEGGSALEHAQPLVTHHNVKSLLLQSQAENTNVLLVEDNHINQEVALGLLQDLPCQVEVANQGAEALALLREKSFDLVLMDCQMPVMDGYEATGRIRAGEAGERNKAIVIIAMTANAMKGDKERCINAGMNDYLAKPVDVEHLAAVLKKWRGASFRVTAVEEEKGVDTVSDDSSGNQTVEVWDRPSALQRMGGKPERLKMMIGIFIEESESYMQSLASAFEQKSLDELRGSSHAIKGALGNLSANACFELAKAMEMHALENNLEAAKSVWPVFIEQFELLKDRLEQELLQASDVE</sequence>
<evidence type="ECO:0000256" key="2">
    <source>
        <dbReference type="ARBA" id="ARBA00004651"/>
    </source>
</evidence>
<feature type="domain" description="PAC" evidence="24">
    <location>
        <begin position="818"/>
        <end position="868"/>
    </location>
</feature>
<dbReference type="InterPro" id="IPR029151">
    <property type="entry name" value="Sensor-like_sf"/>
</dbReference>
<evidence type="ECO:0000313" key="26">
    <source>
        <dbReference type="EMBL" id="MCZ0866389.1"/>
    </source>
</evidence>
<dbReference type="FunFam" id="1.10.287.130:FF:000002">
    <property type="entry name" value="Two-component osmosensing histidine kinase"/>
    <property type="match status" value="1"/>
</dbReference>
<evidence type="ECO:0000259" key="22">
    <source>
        <dbReference type="PROSITE" id="PS50110"/>
    </source>
</evidence>
<evidence type="ECO:0000256" key="8">
    <source>
        <dbReference type="ARBA" id="ARBA00022741"/>
    </source>
</evidence>
<dbReference type="PANTHER" id="PTHR45339">
    <property type="entry name" value="HYBRID SIGNAL TRANSDUCTION HISTIDINE KINASE J"/>
    <property type="match status" value="1"/>
</dbReference>
<feature type="domain" description="Histidine kinase" evidence="21">
    <location>
        <begin position="1024"/>
        <end position="1247"/>
    </location>
</feature>
<dbReference type="Pfam" id="PF00072">
    <property type="entry name" value="Response_reg"/>
    <property type="match status" value="2"/>
</dbReference>
<evidence type="ECO:0000256" key="1">
    <source>
        <dbReference type="ARBA" id="ARBA00000085"/>
    </source>
</evidence>
<proteinExistence type="predicted"/>
<evidence type="ECO:0000256" key="19">
    <source>
        <dbReference type="PROSITE-ProRule" id="PRU00169"/>
    </source>
</evidence>
<evidence type="ECO:0000256" key="11">
    <source>
        <dbReference type="ARBA" id="ARBA00022989"/>
    </source>
</evidence>
<dbReference type="InterPro" id="IPR004358">
    <property type="entry name" value="Sig_transdc_His_kin-like_C"/>
</dbReference>
<dbReference type="SMART" id="SM00448">
    <property type="entry name" value="REC"/>
    <property type="match status" value="2"/>
</dbReference>
<evidence type="ECO:0000256" key="14">
    <source>
        <dbReference type="ARBA" id="ARBA00059827"/>
    </source>
</evidence>
<dbReference type="InterPro" id="IPR036097">
    <property type="entry name" value="HisK_dim/P_sf"/>
</dbReference>
<dbReference type="InterPro" id="IPR036890">
    <property type="entry name" value="HATPase_C_sf"/>
</dbReference>
<feature type="domain" description="PAS" evidence="23">
    <location>
        <begin position="741"/>
        <end position="811"/>
    </location>
</feature>
<dbReference type="EC" id="2.7.13.3" evidence="3"/>
<dbReference type="Gene3D" id="1.20.120.160">
    <property type="entry name" value="HPT domain"/>
    <property type="match status" value="1"/>
</dbReference>
<dbReference type="Pfam" id="PF01627">
    <property type="entry name" value="Hpt"/>
    <property type="match status" value="1"/>
</dbReference>
<feature type="domain" description="HPt" evidence="25">
    <location>
        <begin position="1576"/>
        <end position="1669"/>
    </location>
</feature>
<feature type="transmembrane region" description="Helical" evidence="20">
    <location>
        <begin position="242"/>
        <end position="263"/>
    </location>
</feature>
<feature type="transmembrane region" description="Helical" evidence="20">
    <location>
        <begin position="658"/>
        <end position="676"/>
    </location>
</feature>
<evidence type="ECO:0000256" key="17">
    <source>
        <dbReference type="ARBA" id="ARBA00070616"/>
    </source>
</evidence>
<dbReference type="SMART" id="SM00086">
    <property type="entry name" value="PAC"/>
    <property type="match status" value="2"/>
</dbReference>
<evidence type="ECO:0000313" key="27">
    <source>
        <dbReference type="Proteomes" id="UP001069090"/>
    </source>
</evidence>
<keyword evidence="9" id="KW-0418">Kinase</keyword>
<dbReference type="SUPFAM" id="SSF52172">
    <property type="entry name" value="CheY-like"/>
    <property type="match status" value="2"/>
</dbReference>
<comment type="caution">
    <text evidence="26">The sequence shown here is derived from an EMBL/GenBank/DDBJ whole genome shotgun (WGS) entry which is preliminary data.</text>
</comment>
<dbReference type="Gene3D" id="3.30.565.10">
    <property type="entry name" value="Histidine kinase-like ATPase, C-terminal domain"/>
    <property type="match status" value="1"/>
</dbReference>
<dbReference type="Gene3D" id="6.10.340.10">
    <property type="match status" value="1"/>
</dbReference>
<dbReference type="InterPro" id="IPR033425">
    <property type="entry name" value="MASE3"/>
</dbReference>